<dbReference type="PRINTS" id="PR00992">
    <property type="entry name" value="ALARACEMASE"/>
</dbReference>
<evidence type="ECO:0000256" key="3">
    <source>
        <dbReference type="ARBA" id="ARBA00007880"/>
    </source>
</evidence>
<feature type="active site" description="Proton acceptor; specific for D-alanine" evidence="7">
    <location>
        <position position="33"/>
    </location>
</feature>
<organism evidence="11 12">
    <name type="scientific">Azotobacter beijerinckii</name>
    <dbReference type="NCBI Taxonomy" id="170623"/>
    <lineage>
        <taxon>Bacteria</taxon>
        <taxon>Pseudomonadati</taxon>
        <taxon>Pseudomonadota</taxon>
        <taxon>Gammaproteobacteria</taxon>
        <taxon>Pseudomonadales</taxon>
        <taxon>Pseudomonadaceae</taxon>
        <taxon>Azotobacter</taxon>
    </lineage>
</organism>
<dbReference type="PROSITE" id="PS00395">
    <property type="entry name" value="ALANINE_RACEMASE"/>
    <property type="match status" value="1"/>
</dbReference>
<dbReference type="SUPFAM" id="SSF50621">
    <property type="entry name" value="Alanine racemase C-terminal domain-like"/>
    <property type="match status" value="1"/>
</dbReference>
<accession>A0A1H6VBK1</accession>
<comment type="pathway">
    <text evidence="7">Amino-acid biosynthesis; D-alanine biosynthesis; D-alanine from L-alanine: step 1/1.</text>
</comment>
<gene>
    <name evidence="11" type="ORF">SAMN04244572_02460</name>
</gene>
<dbReference type="OrthoDB" id="9813814at2"/>
<keyword evidence="6 7" id="KW-0413">Isomerase</keyword>
<comment type="similarity">
    <text evidence="3 7">Belongs to the alanine racemase family.</text>
</comment>
<dbReference type="AlphaFoldDB" id="A0A1H6VBK1"/>
<dbReference type="InterPro" id="IPR020622">
    <property type="entry name" value="Ala_racemase_pyridoxalP-BS"/>
</dbReference>
<dbReference type="InterPro" id="IPR009006">
    <property type="entry name" value="Ala_racemase/Decarboxylase_C"/>
</dbReference>
<feature type="modified residue" description="N6-(pyridoxal phosphate)lysine" evidence="7 8">
    <location>
        <position position="33"/>
    </location>
</feature>
<dbReference type="SUPFAM" id="SSF51419">
    <property type="entry name" value="PLP-binding barrel"/>
    <property type="match status" value="1"/>
</dbReference>
<dbReference type="HAMAP" id="MF_01201">
    <property type="entry name" value="Ala_racemase"/>
    <property type="match status" value="1"/>
</dbReference>
<feature type="binding site" evidence="7 9">
    <location>
        <position position="306"/>
    </location>
    <ligand>
        <name>substrate</name>
    </ligand>
</feature>
<evidence type="ECO:0000256" key="9">
    <source>
        <dbReference type="PIRSR" id="PIRSR600821-52"/>
    </source>
</evidence>
<comment type="catalytic activity">
    <reaction evidence="1 7">
        <text>L-alanine = D-alanine</text>
        <dbReference type="Rhea" id="RHEA:20249"/>
        <dbReference type="ChEBI" id="CHEBI:57416"/>
        <dbReference type="ChEBI" id="CHEBI:57972"/>
        <dbReference type="EC" id="5.1.1.1"/>
    </reaction>
</comment>
<dbReference type="Pfam" id="PF01168">
    <property type="entry name" value="Ala_racemase_N"/>
    <property type="match status" value="1"/>
</dbReference>
<dbReference type="UniPathway" id="UPA00042">
    <property type="reaction ID" value="UER00497"/>
</dbReference>
<dbReference type="Gene3D" id="3.20.20.10">
    <property type="entry name" value="Alanine racemase"/>
    <property type="match status" value="1"/>
</dbReference>
<evidence type="ECO:0000256" key="2">
    <source>
        <dbReference type="ARBA" id="ARBA00001933"/>
    </source>
</evidence>
<dbReference type="SMART" id="SM01005">
    <property type="entry name" value="Ala_racemase_C"/>
    <property type="match status" value="1"/>
</dbReference>
<comment type="cofactor">
    <cofactor evidence="2 7 8">
        <name>pyridoxal 5'-phosphate</name>
        <dbReference type="ChEBI" id="CHEBI:597326"/>
    </cofactor>
</comment>
<evidence type="ECO:0000256" key="5">
    <source>
        <dbReference type="ARBA" id="ARBA00022898"/>
    </source>
</evidence>
<name>A0A1H6VBK1_9GAMM</name>
<dbReference type="FunFam" id="3.20.20.10:FF:000002">
    <property type="entry name" value="Alanine racemase"/>
    <property type="match status" value="1"/>
</dbReference>
<feature type="binding site" evidence="7 9">
    <location>
        <position position="129"/>
    </location>
    <ligand>
        <name>substrate</name>
    </ligand>
</feature>
<dbReference type="EMBL" id="FNYQ01000039">
    <property type="protein sequence ID" value="SEJ01941.1"/>
    <property type="molecule type" value="Genomic_DNA"/>
</dbReference>
<feature type="active site" description="Proton acceptor; specific for L-alanine" evidence="7">
    <location>
        <position position="258"/>
    </location>
</feature>
<dbReference type="Proteomes" id="UP000199250">
    <property type="component" value="Unassembled WGS sequence"/>
</dbReference>
<comment type="function">
    <text evidence="7">Catalyzes the interconversion of L-alanine and D-alanine. May also act on other amino acids.</text>
</comment>
<dbReference type="InterPro" id="IPR000821">
    <property type="entry name" value="Ala_racemase"/>
</dbReference>
<proteinExistence type="inferred from homology"/>
<dbReference type="NCBIfam" id="TIGR00492">
    <property type="entry name" value="alr"/>
    <property type="match status" value="1"/>
</dbReference>
<feature type="domain" description="Alanine racemase C-terminal" evidence="10">
    <location>
        <begin position="237"/>
        <end position="360"/>
    </location>
</feature>
<evidence type="ECO:0000256" key="8">
    <source>
        <dbReference type="PIRSR" id="PIRSR600821-50"/>
    </source>
</evidence>
<evidence type="ECO:0000256" key="4">
    <source>
        <dbReference type="ARBA" id="ARBA00013089"/>
    </source>
</evidence>
<evidence type="ECO:0000256" key="1">
    <source>
        <dbReference type="ARBA" id="ARBA00000316"/>
    </source>
</evidence>
<dbReference type="Gene3D" id="2.40.37.10">
    <property type="entry name" value="Lyase, Ornithine Decarboxylase, Chain A, domain 1"/>
    <property type="match status" value="1"/>
</dbReference>
<keyword evidence="5 7" id="KW-0663">Pyridoxal phosphate</keyword>
<dbReference type="GO" id="GO:0030170">
    <property type="term" value="F:pyridoxal phosphate binding"/>
    <property type="evidence" value="ECO:0007669"/>
    <property type="project" value="UniProtKB-UniRule"/>
</dbReference>
<dbReference type="InterPro" id="IPR029066">
    <property type="entry name" value="PLP-binding_barrel"/>
</dbReference>
<protein>
    <recommendedName>
        <fullName evidence="4 7">Alanine racemase</fullName>
        <ecNumber evidence="4 7">5.1.1.1</ecNumber>
    </recommendedName>
</protein>
<dbReference type="PANTHER" id="PTHR30511:SF0">
    <property type="entry name" value="ALANINE RACEMASE, CATABOLIC-RELATED"/>
    <property type="match status" value="1"/>
</dbReference>
<dbReference type="RefSeq" id="WP_090731963.1">
    <property type="nucleotide sequence ID" value="NZ_FNYQ01000039.1"/>
</dbReference>
<dbReference type="GO" id="GO:0030632">
    <property type="term" value="P:D-alanine biosynthetic process"/>
    <property type="evidence" value="ECO:0007669"/>
    <property type="project" value="UniProtKB-UniRule"/>
</dbReference>
<dbReference type="FunFam" id="2.40.37.10:FF:000002">
    <property type="entry name" value="Alanine racemase"/>
    <property type="match status" value="1"/>
</dbReference>
<reference evidence="11 12" key="1">
    <citation type="submission" date="2016-10" db="EMBL/GenBank/DDBJ databases">
        <authorList>
            <person name="de Groot N.N."/>
        </authorList>
    </citation>
    <scope>NUCLEOTIDE SEQUENCE [LARGE SCALE GENOMIC DNA]</scope>
    <source>
        <strain evidence="11 12">DSM 373</strain>
    </source>
</reference>
<dbReference type="InterPro" id="IPR001608">
    <property type="entry name" value="Ala_racemase_N"/>
</dbReference>
<dbReference type="GO" id="GO:0005829">
    <property type="term" value="C:cytosol"/>
    <property type="evidence" value="ECO:0007669"/>
    <property type="project" value="TreeGrafter"/>
</dbReference>
<evidence type="ECO:0000259" key="10">
    <source>
        <dbReference type="SMART" id="SM01005"/>
    </source>
</evidence>
<dbReference type="CDD" id="cd06827">
    <property type="entry name" value="PLPDE_III_AR_proteobact"/>
    <property type="match status" value="1"/>
</dbReference>
<evidence type="ECO:0000313" key="11">
    <source>
        <dbReference type="EMBL" id="SEJ01941.1"/>
    </source>
</evidence>
<dbReference type="InterPro" id="IPR011079">
    <property type="entry name" value="Ala_racemase_C"/>
</dbReference>
<dbReference type="PANTHER" id="PTHR30511">
    <property type="entry name" value="ALANINE RACEMASE"/>
    <property type="match status" value="1"/>
</dbReference>
<evidence type="ECO:0000256" key="7">
    <source>
        <dbReference type="HAMAP-Rule" id="MF_01201"/>
    </source>
</evidence>
<evidence type="ECO:0000256" key="6">
    <source>
        <dbReference type="ARBA" id="ARBA00023235"/>
    </source>
</evidence>
<dbReference type="Pfam" id="PF00842">
    <property type="entry name" value="Ala_racemase_C"/>
    <property type="match status" value="1"/>
</dbReference>
<dbReference type="EC" id="5.1.1.1" evidence="4 7"/>
<sequence>MRPARALIDLAALRHNYRLARELGGARALAVVKADAYGHGAVRCAQALEAEVDGFAVACLEEALELREAGIRAPILLLEGFFEADELALIERHGLWCAVHASWQLEALERTPLAQPLTFWLKLDSGMHRVGFAPADYRAAHARLLASGKAAKIVAMSHFARADELGCPRVAEQLAQFAAATGGLAAEFSLRNSPALLGWPQLFRRGQDGEWLRPGIMLYGATPFEQHQAQAARLRPVMTLESKIISVRELPAGEPVGYGARFVSPRPTRVGVVALGYADGYPRHAPDGTPVAVDGRPARLIGRVSMDMLTVDLTDLPLAGLGSRVELWGAEVPAGAVAAAAGTIAYQLFCNVRRVARSWRD</sequence>
<dbReference type="GO" id="GO:0008784">
    <property type="term" value="F:alanine racemase activity"/>
    <property type="evidence" value="ECO:0007669"/>
    <property type="project" value="UniProtKB-UniRule"/>
</dbReference>
<evidence type="ECO:0000313" key="12">
    <source>
        <dbReference type="Proteomes" id="UP000199250"/>
    </source>
</evidence>